<evidence type="ECO:0000259" key="9">
    <source>
        <dbReference type="Pfam" id="PF13844"/>
    </source>
</evidence>
<feature type="repeat" description="TPR" evidence="8">
    <location>
        <begin position="278"/>
        <end position="311"/>
    </location>
</feature>
<dbReference type="Gene3D" id="1.25.40.10">
    <property type="entry name" value="Tetratricopeptide repeat domain"/>
    <property type="match status" value="2"/>
</dbReference>
<dbReference type="EMBL" id="JBHSBU010000001">
    <property type="protein sequence ID" value="MFC4161612.1"/>
    <property type="molecule type" value="Genomic_DNA"/>
</dbReference>
<dbReference type="Pfam" id="PF14559">
    <property type="entry name" value="TPR_19"/>
    <property type="match status" value="3"/>
</dbReference>
<feature type="repeat" description="TPR" evidence="8">
    <location>
        <begin position="40"/>
        <end position="73"/>
    </location>
</feature>
<evidence type="ECO:0000256" key="6">
    <source>
        <dbReference type="ARBA" id="ARBA00022737"/>
    </source>
</evidence>
<reference evidence="11" key="1">
    <citation type="journal article" date="2019" name="Int. J. Syst. Evol. Microbiol.">
        <title>The Global Catalogue of Microorganisms (GCM) 10K type strain sequencing project: providing services to taxonomists for standard genome sequencing and annotation.</title>
        <authorList>
            <consortium name="The Broad Institute Genomics Platform"/>
            <consortium name="The Broad Institute Genome Sequencing Center for Infectious Disease"/>
            <person name="Wu L."/>
            <person name="Ma J."/>
        </authorList>
    </citation>
    <scope>NUCLEOTIDE SEQUENCE [LARGE SCALE GENOMIC DNA]</scope>
    <source>
        <strain evidence="11">LMG 29894</strain>
    </source>
</reference>
<keyword evidence="5" id="KW-0808">Transferase</keyword>
<dbReference type="PROSITE" id="PS50005">
    <property type="entry name" value="TPR"/>
    <property type="match status" value="4"/>
</dbReference>
<keyword evidence="4" id="KW-0328">Glycosyltransferase</keyword>
<dbReference type="Proteomes" id="UP001595791">
    <property type="component" value="Unassembled WGS sequence"/>
</dbReference>
<dbReference type="InterPro" id="IPR029489">
    <property type="entry name" value="OGT/SEC/SPY_C"/>
</dbReference>
<gene>
    <name evidence="10" type="ORF">ACFOW7_19940</name>
</gene>
<evidence type="ECO:0000256" key="5">
    <source>
        <dbReference type="ARBA" id="ARBA00022679"/>
    </source>
</evidence>
<dbReference type="InterPro" id="IPR011990">
    <property type="entry name" value="TPR-like_helical_dom_sf"/>
</dbReference>
<evidence type="ECO:0000313" key="10">
    <source>
        <dbReference type="EMBL" id="MFC4161612.1"/>
    </source>
</evidence>
<dbReference type="PROSITE" id="PS50293">
    <property type="entry name" value="TPR_REGION"/>
    <property type="match status" value="2"/>
</dbReference>
<dbReference type="PANTHER" id="PTHR44835">
    <property type="entry name" value="UDP-N-ACETYLGLUCOSAMINE--PEPTIDE N-ACETYLGLUCOSAMINYLTRANSFERASE SPINDLY-RELATED"/>
    <property type="match status" value="1"/>
</dbReference>
<accession>A0ABV8MTH1</accession>
<keyword evidence="11" id="KW-1185">Reference proteome</keyword>
<feature type="repeat" description="TPR" evidence="8">
    <location>
        <begin position="312"/>
        <end position="345"/>
    </location>
</feature>
<dbReference type="InterPro" id="IPR051939">
    <property type="entry name" value="Glycosyltr_41/O-GlcNAc_trsf"/>
</dbReference>
<comment type="caution">
    <text evidence="10">The sequence shown here is derived from an EMBL/GenBank/DDBJ whole genome shotgun (WGS) entry which is preliminary data.</text>
</comment>
<dbReference type="SUPFAM" id="SSF48452">
    <property type="entry name" value="TPR-like"/>
    <property type="match status" value="2"/>
</dbReference>
<evidence type="ECO:0000256" key="8">
    <source>
        <dbReference type="PROSITE-ProRule" id="PRU00339"/>
    </source>
</evidence>
<protein>
    <recommendedName>
        <fullName evidence="3">protein O-GlcNAc transferase</fullName>
        <ecNumber evidence="3">2.4.1.255</ecNumber>
    </recommendedName>
</protein>
<keyword evidence="6" id="KW-0677">Repeat</keyword>
<comment type="pathway">
    <text evidence="1">Protein modification; protein glycosylation.</text>
</comment>
<proteinExistence type="inferred from homology"/>
<dbReference type="Pfam" id="PF13844">
    <property type="entry name" value="Glyco_transf_41"/>
    <property type="match status" value="2"/>
</dbReference>
<feature type="domain" description="O-GlcNAc transferase C-terminal" evidence="9">
    <location>
        <begin position="462"/>
        <end position="600"/>
    </location>
</feature>
<evidence type="ECO:0000256" key="3">
    <source>
        <dbReference type="ARBA" id="ARBA00011970"/>
    </source>
</evidence>
<feature type="domain" description="O-GlcNAc transferase C-terminal" evidence="9">
    <location>
        <begin position="639"/>
        <end position="814"/>
    </location>
</feature>
<organism evidence="10 11">
    <name type="scientific">Chitinimonas lacunae</name>
    <dbReference type="NCBI Taxonomy" id="1963018"/>
    <lineage>
        <taxon>Bacteria</taxon>
        <taxon>Pseudomonadati</taxon>
        <taxon>Pseudomonadota</taxon>
        <taxon>Betaproteobacteria</taxon>
        <taxon>Neisseriales</taxon>
        <taxon>Chitinibacteraceae</taxon>
        <taxon>Chitinimonas</taxon>
    </lineage>
</organism>
<evidence type="ECO:0000256" key="4">
    <source>
        <dbReference type="ARBA" id="ARBA00022676"/>
    </source>
</evidence>
<evidence type="ECO:0000256" key="1">
    <source>
        <dbReference type="ARBA" id="ARBA00004922"/>
    </source>
</evidence>
<sequence length="838" mass="95450">MADSISLADDQTIEDWLQQGHWQQAREAANARLSERADDTEALNYLGILALVDEQPEQAADYFREAITFAPEVARYQLNAGIALLGARHLVDARPYLERALELAPEDFVVNFQLGRLEMAEGRYHEALVRLAAADRIFPDEVEVLRLMASCLRDIGRFSEAITTCSRAIAKIPDDPWLRNCIALCLIRSGNFQDGFRRIVQLVESMPPDAEQLLNLGFECQEQGSPHAALEYFRKAYHYHPENVSVCVNLGLTMRAFGNPGEALFYFKKATELVDDCADAYCHAGTIYESVRDFAKAVESYEKALEIDPKHAEAMARLASRRKESGRLEEAKELLRKAIELNPDWLQPYLNLIGFLKESDQFDEALEVLTKADERWSTVQEVRATHADLCLKRGDIEGAMAIYRQILAEQPRNPDAMSGMLFCMNYDATMTPEQLADAYKDWDRRFNAHWRAQMPTFRNDPSPERRLRIGYVSGDFRGHSVGFFAEPILETHNHEQFEIFCYANHNYTDRLTARFMQMADHWRWTHQLSDDAVLEMIRLDEIDILIDLSNHTAYNRLHMFARRGAPIQMTWIGMPTTTGVSAIDYRITDARMDPPGMTEHLHAEQLLRLVSGWCYRPPKEGQDLEIGELPALRNGYLTLASFNAFGKINTLVISLWARLFQHVDNAVLYMATGGKDDDKDLNDKVRAVFANCGFPVERLRLFGRKELHDYLVFHNEIDIALDPFPYNGGTVTAHALWMGVPVLSLPGRKPIQRMGASMLGSVGLEEFLAKDEQDYIDIAASFANDLPRLAEIRRTLRPTMLASPLMDAELVTRDLEAAMRQVWREWCERQDAPESANG</sequence>
<dbReference type="Gene3D" id="3.40.50.2000">
    <property type="entry name" value="Glycogen Phosphorylase B"/>
    <property type="match status" value="1"/>
</dbReference>
<dbReference type="RefSeq" id="WP_378167748.1">
    <property type="nucleotide sequence ID" value="NZ_JBHSBU010000001.1"/>
</dbReference>
<keyword evidence="7 8" id="KW-0802">TPR repeat</keyword>
<comment type="similarity">
    <text evidence="2">Belongs to the glycosyltransferase 41 family. O-GlcNAc transferase subfamily.</text>
</comment>
<evidence type="ECO:0000256" key="2">
    <source>
        <dbReference type="ARBA" id="ARBA00005386"/>
    </source>
</evidence>
<dbReference type="Gene3D" id="3.40.50.11380">
    <property type="match status" value="1"/>
</dbReference>
<evidence type="ECO:0000256" key="7">
    <source>
        <dbReference type="ARBA" id="ARBA00022803"/>
    </source>
</evidence>
<dbReference type="Pfam" id="PF13432">
    <property type="entry name" value="TPR_16"/>
    <property type="match status" value="1"/>
</dbReference>
<dbReference type="PANTHER" id="PTHR44835:SF1">
    <property type="entry name" value="PROTEIN O-GLCNAC TRANSFERASE"/>
    <property type="match status" value="1"/>
</dbReference>
<name>A0ABV8MTH1_9NEIS</name>
<dbReference type="SMART" id="SM00028">
    <property type="entry name" value="TPR"/>
    <property type="match status" value="9"/>
</dbReference>
<dbReference type="EC" id="2.4.1.255" evidence="3"/>
<dbReference type="InterPro" id="IPR019734">
    <property type="entry name" value="TPR_rpt"/>
</dbReference>
<feature type="repeat" description="TPR" evidence="8">
    <location>
        <begin position="210"/>
        <end position="243"/>
    </location>
</feature>
<evidence type="ECO:0000313" key="11">
    <source>
        <dbReference type="Proteomes" id="UP001595791"/>
    </source>
</evidence>